<dbReference type="InterPro" id="IPR039426">
    <property type="entry name" value="TonB-dep_rcpt-like"/>
</dbReference>
<keyword evidence="5" id="KW-0410">Iron transport</keyword>
<comment type="subcellular location">
    <subcellularLocation>
        <location evidence="1 12">Cell outer membrane</location>
        <topology evidence="1 12">Multi-pass membrane protein</topology>
    </subcellularLocation>
</comment>
<dbReference type="InterPro" id="IPR036942">
    <property type="entry name" value="Beta-barrel_TonB_sf"/>
</dbReference>
<evidence type="ECO:0000256" key="9">
    <source>
        <dbReference type="ARBA" id="ARBA00023136"/>
    </source>
</evidence>
<keyword evidence="5" id="KW-0406">Ion transport</keyword>
<name>A0ABW8Z933_9BURK</name>
<evidence type="ECO:0000259" key="14">
    <source>
        <dbReference type="SMART" id="SM00965"/>
    </source>
</evidence>
<dbReference type="SUPFAM" id="SSF56935">
    <property type="entry name" value="Porins"/>
    <property type="match status" value="1"/>
</dbReference>
<comment type="caution">
    <text evidence="15">The sequence shown here is derived from an EMBL/GenBank/DDBJ whole genome shotgun (WGS) entry which is preliminary data.</text>
</comment>
<reference evidence="15 16" key="1">
    <citation type="journal article" date="2024" name="Chem. Sci.">
        <title>Discovery of megapolipeptins by genome mining of a Burkholderiales bacteria collection.</title>
        <authorList>
            <person name="Paulo B.S."/>
            <person name="Recchia M.J.J."/>
            <person name="Lee S."/>
            <person name="Fergusson C.H."/>
            <person name="Romanowski S.B."/>
            <person name="Hernandez A."/>
            <person name="Krull N."/>
            <person name="Liu D.Y."/>
            <person name="Cavanagh H."/>
            <person name="Bos A."/>
            <person name="Gray C.A."/>
            <person name="Murphy B.T."/>
            <person name="Linington R.G."/>
            <person name="Eustaquio A.S."/>
        </authorList>
    </citation>
    <scope>NUCLEOTIDE SEQUENCE [LARGE SCALE GENOMIC DNA]</scope>
    <source>
        <strain evidence="15 16">RL21-008-BIB-B</strain>
    </source>
</reference>
<feature type="domain" description="Secretin/TonB short N-terminal" evidence="14">
    <location>
        <begin position="76"/>
        <end position="126"/>
    </location>
</feature>
<dbReference type="InterPro" id="IPR037066">
    <property type="entry name" value="Plug_dom_sf"/>
</dbReference>
<dbReference type="PANTHER" id="PTHR32552">
    <property type="entry name" value="FERRICHROME IRON RECEPTOR-RELATED"/>
    <property type="match status" value="1"/>
</dbReference>
<dbReference type="Gene3D" id="2.170.130.10">
    <property type="entry name" value="TonB-dependent receptor, plug domain"/>
    <property type="match status" value="1"/>
</dbReference>
<dbReference type="PROSITE" id="PS52016">
    <property type="entry name" value="TONB_DEPENDENT_REC_3"/>
    <property type="match status" value="1"/>
</dbReference>
<evidence type="ECO:0000256" key="7">
    <source>
        <dbReference type="ARBA" id="ARBA00023004"/>
    </source>
</evidence>
<keyword evidence="3 12" id="KW-0813">Transport</keyword>
<dbReference type="InterPro" id="IPR012910">
    <property type="entry name" value="Plug_dom"/>
</dbReference>
<evidence type="ECO:0000256" key="4">
    <source>
        <dbReference type="ARBA" id="ARBA00022452"/>
    </source>
</evidence>
<evidence type="ECO:0000256" key="8">
    <source>
        <dbReference type="ARBA" id="ARBA00023077"/>
    </source>
</evidence>
<evidence type="ECO:0000256" key="5">
    <source>
        <dbReference type="ARBA" id="ARBA00022496"/>
    </source>
</evidence>
<keyword evidence="6 12" id="KW-0812">Transmembrane</keyword>
<keyword evidence="8 13" id="KW-0798">TonB box</keyword>
<evidence type="ECO:0000256" key="6">
    <source>
        <dbReference type="ARBA" id="ARBA00022692"/>
    </source>
</evidence>
<evidence type="ECO:0000256" key="1">
    <source>
        <dbReference type="ARBA" id="ARBA00004571"/>
    </source>
</evidence>
<evidence type="ECO:0000256" key="10">
    <source>
        <dbReference type="ARBA" id="ARBA00023170"/>
    </source>
</evidence>
<dbReference type="PANTHER" id="PTHR32552:SF82">
    <property type="entry name" value="FCUA PROTEIN"/>
    <property type="match status" value="1"/>
</dbReference>
<dbReference type="InterPro" id="IPR011662">
    <property type="entry name" value="Secretin/TonB_short_N"/>
</dbReference>
<evidence type="ECO:0000313" key="16">
    <source>
        <dbReference type="Proteomes" id="UP001629214"/>
    </source>
</evidence>
<proteinExistence type="inferred from homology"/>
<evidence type="ECO:0000256" key="12">
    <source>
        <dbReference type="PROSITE-ProRule" id="PRU01360"/>
    </source>
</evidence>
<dbReference type="Pfam" id="PF07715">
    <property type="entry name" value="Plug"/>
    <property type="match status" value="1"/>
</dbReference>
<organism evidence="15 16">
    <name type="scientific">Herbaspirillum rhizosphaerae</name>
    <dbReference type="NCBI Taxonomy" id="346179"/>
    <lineage>
        <taxon>Bacteria</taxon>
        <taxon>Pseudomonadati</taxon>
        <taxon>Pseudomonadota</taxon>
        <taxon>Betaproteobacteria</taxon>
        <taxon>Burkholderiales</taxon>
        <taxon>Oxalobacteraceae</taxon>
        <taxon>Herbaspirillum</taxon>
    </lineage>
</organism>
<evidence type="ECO:0000313" key="15">
    <source>
        <dbReference type="EMBL" id="MFL9879622.1"/>
    </source>
</evidence>
<keyword evidence="4 12" id="KW-1134">Transmembrane beta strand</keyword>
<dbReference type="Pfam" id="PF00593">
    <property type="entry name" value="TonB_dep_Rec_b-barrel"/>
    <property type="match status" value="1"/>
</dbReference>
<dbReference type="RefSeq" id="WP_408168682.1">
    <property type="nucleotide sequence ID" value="NZ_JAQQFR010000009.1"/>
</dbReference>
<accession>A0ABW8Z933</accession>
<protein>
    <submittedName>
        <fullName evidence="15">TonB-dependent receptor</fullName>
    </submittedName>
</protein>
<evidence type="ECO:0000256" key="11">
    <source>
        <dbReference type="ARBA" id="ARBA00023237"/>
    </source>
</evidence>
<keyword evidence="9 12" id="KW-0472">Membrane</keyword>
<dbReference type="Gene3D" id="3.55.50.30">
    <property type="match status" value="1"/>
</dbReference>
<dbReference type="NCBIfam" id="TIGR01783">
    <property type="entry name" value="TonB-siderophor"/>
    <property type="match status" value="1"/>
</dbReference>
<evidence type="ECO:0000256" key="13">
    <source>
        <dbReference type="RuleBase" id="RU003357"/>
    </source>
</evidence>
<keyword evidence="11 12" id="KW-0998">Cell outer membrane</keyword>
<dbReference type="SMART" id="SM00965">
    <property type="entry name" value="STN"/>
    <property type="match status" value="1"/>
</dbReference>
<keyword evidence="16" id="KW-1185">Reference proteome</keyword>
<comment type="similarity">
    <text evidence="2 12 13">Belongs to the TonB-dependent receptor family.</text>
</comment>
<dbReference type="CDD" id="cd01347">
    <property type="entry name" value="ligand_gated_channel"/>
    <property type="match status" value="1"/>
</dbReference>
<dbReference type="InterPro" id="IPR000531">
    <property type="entry name" value="Beta-barrel_TonB"/>
</dbReference>
<evidence type="ECO:0000256" key="3">
    <source>
        <dbReference type="ARBA" id="ARBA00022448"/>
    </source>
</evidence>
<keyword evidence="7" id="KW-0408">Iron</keyword>
<keyword evidence="10 15" id="KW-0675">Receptor</keyword>
<dbReference type="Proteomes" id="UP001629214">
    <property type="component" value="Unassembled WGS sequence"/>
</dbReference>
<sequence>MQSRRFTHSASTASASTSRLNLKPLAFAVRLALSAALMSSIGSQAYAQVAAQTVSYDIPAGPLGEALNRYAQQSGISIAIDANKVQGKRTQGLQGTYSVDDGFRVLLRDTGFDMRKTDVGYVLVAPIQQDSRSSASTLPAVSVTAAADNTLHLNERVTSGALGTRSQLDTPFSMAVIKSEDLAERQVTKLGDVFALDASVTDNSGGYSSWASYVTVRGLALDWQNAYRIDGKPFLTYAITLPYEHFEQIELLKGSSGYMYGFGSPGGLINYVTKRPTEEPVRSIEVGYKSNNIWSEHVDLGGRFGNDKMFGYRLNATHEQGQTFNDGHITRDSVSLALDARLTRDLIWDFQAFYQNRNSENQTPSIYAGSYTLSQLPRVPSSDDQKLLGQGQHLNTNFQMVSTGLNYVINPDWKASVYYSHSTSKRSRNESSLYLSNLAGDYANDYRSDTREGHTFDQWQAMVEGKAKTGFIDHQLVFGASWQKQVNDYSVASFYQSLGSGNLYQQNPNNYYSATYLNTYHAGDITQQALFASDTLKFSDQWSLLAGARYTNFEQNSYSALGTRTAQYKKDGVITPTVALMFKPEPGTTIYTSYVESLEQGGAPTITNSNYGTTLNPLTSKQYEFGVKTDQQRWSATAALFRIERASEYTNTTTQALVQDGRSTYQGLELGAATKLGHDWQVSSNLMFLDTKYSKGLTYNGNRVAGAPDFVAAGQVTYQVPQLSGLKLSADTKYTGTTMLRAANDIKLAGYTLFNVGANYTTRIGKYDTTFRAAINNLTDKHYWEYQYENWIKPGDPRTFSLSAKVDF</sequence>
<gene>
    <name evidence="15" type="ORF">PQR63_14580</name>
</gene>
<dbReference type="InterPro" id="IPR010105">
    <property type="entry name" value="TonB_sidphr_rcpt"/>
</dbReference>
<evidence type="ECO:0000256" key="2">
    <source>
        <dbReference type="ARBA" id="ARBA00009810"/>
    </source>
</evidence>
<dbReference type="EMBL" id="JAQQFR010000009">
    <property type="protein sequence ID" value="MFL9879622.1"/>
    <property type="molecule type" value="Genomic_DNA"/>
</dbReference>
<dbReference type="Gene3D" id="2.40.170.20">
    <property type="entry name" value="TonB-dependent receptor, beta-barrel domain"/>
    <property type="match status" value="1"/>
</dbReference>